<name>A0ACD1A6T7_9FIRM</name>
<proteinExistence type="predicted"/>
<accession>A0ACD1A6T7</accession>
<reference evidence="1" key="1">
    <citation type="submission" date="2019-08" db="EMBL/GenBank/DDBJ databases">
        <title>Genome sequence of Clostridiales bacterium MT110.</title>
        <authorList>
            <person name="Cao J."/>
        </authorList>
    </citation>
    <scope>NUCLEOTIDE SEQUENCE</scope>
    <source>
        <strain evidence="1">MT110</strain>
    </source>
</reference>
<keyword evidence="2" id="KW-1185">Reference proteome</keyword>
<protein>
    <submittedName>
        <fullName evidence="1">Molybdopterin molybdotransferase MoeA</fullName>
    </submittedName>
</protein>
<dbReference type="Proteomes" id="UP000594014">
    <property type="component" value="Chromosome"/>
</dbReference>
<sequence length="414" mass="44976">MDSCERRKESMKTKVTLEEAQEMLTSRVSPSPDETVPLLLAHQRILAQDIYAPIDQPPFDRSPLDGYALRAADTRGAEAANPVHLEVIEEVCAGSCPQRELSAGTACRIMTGAPIPKGADCIIRQEDTCESENRVTIIQQLSPGENYCFKGEDIKKGSLLLKEGALLNYVGIGILASMGFREVPVYRLPKIAVLSTGDELTDIGSALSPGKIYNSNLYTIGLRLKELGMEPLLLDSAPDELDQLCEAISAAIRNCDILITLGGVSVGKKDLLKDAMKALGAEILFWRINMKPGTPALCSILEGKPVISLSGNPAAAAITFELLTRPVLSLVSHRKDIDLQKTEALMETPYPKESSKRRMLRGKLIQQDCREFVEPGSKHSPGVLSSFSDCNCLIDIPAGTLGLEKGQKVTIFKL</sequence>
<gene>
    <name evidence="1" type="ORF">FRZ06_01525</name>
</gene>
<evidence type="ECO:0000313" key="2">
    <source>
        <dbReference type="Proteomes" id="UP000594014"/>
    </source>
</evidence>
<organism evidence="1 2">
    <name type="scientific">Anoxybacterium hadale</name>
    <dbReference type="NCBI Taxonomy" id="3408580"/>
    <lineage>
        <taxon>Bacteria</taxon>
        <taxon>Bacillati</taxon>
        <taxon>Bacillota</taxon>
        <taxon>Clostridia</taxon>
        <taxon>Peptostreptococcales</taxon>
        <taxon>Anaerovoracaceae</taxon>
        <taxon>Anoxybacterium</taxon>
    </lineage>
</organism>
<dbReference type="EMBL" id="CP042469">
    <property type="protein sequence ID" value="QOX62121.1"/>
    <property type="molecule type" value="Genomic_DNA"/>
</dbReference>
<evidence type="ECO:0000313" key="1">
    <source>
        <dbReference type="EMBL" id="QOX62121.1"/>
    </source>
</evidence>